<dbReference type="AlphaFoldDB" id="E6YXH8"/>
<dbReference type="EMBL" id="FN645506">
    <property type="protein sequence ID" value="CBI81566.1"/>
    <property type="molecule type" value="Genomic_DNA"/>
</dbReference>
<proteinExistence type="predicted"/>
<gene>
    <name evidence="1" type="ORF">B11C_10040</name>
</gene>
<reference evidence="1" key="1">
    <citation type="journal article" date="2011" name="PLoS Genet.">
        <title>Parallel evolution of a type IV secretion system in radiating lineages of the host-restricted bacterial pathogen Bartonella.</title>
        <authorList>
            <person name="Engel P."/>
            <person name="Salzburger W."/>
            <person name="Liesch M."/>
            <person name="Chang C.C."/>
            <person name="Maruyama S."/>
            <person name="Lanz C."/>
            <person name="Calteau A."/>
            <person name="Lajus A."/>
            <person name="Medigue C."/>
            <person name="Schuster S.C."/>
            <person name="Dehio C."/>
        </authorList>
    </citation>
    <scope>NUCLEOTIDE SEQUENCE</scope>
    <source>
        <strain evidence="1">R1</strain>
    </source>
</reference>
<name>E6YXH8_BARSR</name>
<evidence type="ECO:0000313" key="1">
    <source>
        <dbReference type="EMBL" id="CBI81566.1"/>
    </source>
</evidence>
<protein>
    <submittedName>
        <fullName evidence="1">Uncharacterized protein</fullName>
    </submittedName>
</protein>
<accession>E6YXH8</accession>
<sequence length="61" mass="7194">MFLKHKHKEKRSLSIENIIKPSCSSFNQINAKNKDLTPFTYGKINPPNYRVTNVEYILDIR</sequence>
<organism evidence="1">
    <name type="scientific">Bartonella schoenbuchensis (strain DSM 13525 / NCTC 13165 / R1)</name>
    <dbReference type="NCBI Taxonomy" id="687861"/>
    <lineage>
        <taxon>Bacteria</taxon>
        <taxon>Pseudomonadati</taxon>
        <taxon>Pseudomonadota</taxon>
        <taxon>Alphaproteobacteria</taxon>
        <taxon>Hyphomicrobiales</taxon>
        <taxon>Bartonellaceae</taxon>
        <taxon>Bartonella</taxon>
    </lineage>
</organism>